<evidence type="ECO:0000256" key="2">
    <source>
        <dbReference type="ARBA" id="ARBA00012438"/>
    </source>
</evidence>
<dbReference type="SMART" id="SM00387">
    <property type="entry name" value="HATPase_c"/>
    <property type="match status" value="1"/>
</dbReference>
<evidence type="ECO:0000259" key="4">
    <source>
        <dbReference type="PROSITE" id="PS50109"/>
    </source>
</evidence>
<dbReference type="PROSITE" id="PS50109">
    <property type="entry name" value="HIS_KIN"/>
    <property type="match status" value="1"/>
</dbReference>
<dbReference type="SUPFAM" id="SSF55874">
    <property type="entry name" value="ATPase domain of HSP90 chaperone/DNA topoisomerase II/histidine kinase"/>
    <property type="match status" value="1"/>
</dbReference>
<comment type="catalytic activity">
    <reaction evidence="1">
        <text>ATP + protein L-histidine = ADP + protein N-phospho-L-histidine.</text>
        <dbReference type="EC" id="2.7.13.3"/>
    </reaction>
</comment>
<sequence>MNGGPMDDELRRLALGALEAVVLVREGKTGEFRLLDTPPLWWEIAFGSEQEFRERSLFLEDFTSGIGAEFWDRGVGESLRSGIWEETIANARRFFEAIAIRGVGSEDLLMILPADERWREEQTFVQSSHDQSLNRRRLMKDLEKRQVLLECIMHDLGNPATTVLMNLQHINRHLGEGHGGLRSSVQRIMVQAERQRKLIRVIAEAFATDLDSAGDLDGPDAPDLVAVGAETAAALAAQAAEAGVSLCPFFGPSLPVAAEKLTLSRVIENLLVNAIRHSKEGGTVGIYFEKEGRMGVCRVEDQGTGIETHLQERLFQPFVQGSKNAGQSGLGLYFCRLSVEKWGGSIHAWNRKGDRGACFEFRIPLAGKETS</sequence>
<feature type="domain" description="Histidine kinase" evidence="4">
    <location>
        <begin position="151"/>
        <end position="367"/>
    </location>
</feature>
<organism evidence="5 6">
    <name type="scientific">Roseimicrobium gellanilyticum</name>
    <dbReference type="NCBI Taxonomy" id="748857"/>
    <lineage>
        <taxon>Bacteria</taxon>
        <taxon>Pseudomonadati</taxon>
        <taxon>Verrucomicrobiota</taxon>
        <taxon>Verrucomicrobiia</taxon>
        <taxon>Verrucomicrobiales</taxon>
        <taxon>Verrucomicrobiaceae</taxon>
        <taxon>Roseimicrobium</taxon>
    </lineage>
</organism>
<dbReference type="EC" id="2.7.13.3" evidence="2"/>
<dbReference type="EMBL" id="QNRR01000016">
    <property type="protein sequence ID" value="RBP36645.1"/>
    <property type="molecule type" value="Genomic_DNA"/>
</dbReference>
<dbReference type="InterPro" id="IPR004358">
    <property type="entry name" value="Sig_transdc_His_kin-like_C"/>
</dbReference>
<reference evidence="5 6" key="1">
    <citation type="submission" date="2018-06" db="EMBL/GenBank/DDBJ databases">
        <title>Genomic Encyclopedia of Type Strains, Phase IV (KMG-IV): sequencing the most valuable type-strain genomes for metagenomic binning, comparative biology and taxonomic classification.</title>
        <authorList>
            <person name="Goeker M."/>
        </authorList>
    </citation>
    <scope>NUCLEOTIDE SEQUENCE [LARGE SCALE GENOMIC DNA]</scope>
    <source>
        <strain evidence="5 6">DSM 25532</strain>
    </source>
</reference>
<dbReference type="InterPro" id="IPR036890">
    <property type="entry name" value="HATPase_C_sf"/>
</dbReference>
<dbReference type="Proteomes" id="UP000253426">
    <property type="component" value="Unassembled WGS sequence"/>
</dbReference>
<name>A0A366H452_9BACT</name>
<dbReference type="Gene3D" id="3.30.565.10">
    <property type="entry name" value="Histidine kinase-like ATPase, C-terminal domain"/>
    <property type="match status" value="1"/>
</dbReference>
<evidence type="ECO:0000313" key="6">
    <source>
        <dbReference type="Proteomes" id="UP000253426"/>
    </source>
</evidence>
<evidence type="ECO:0000256" key="3">
    <source>
        <dbReference type="ARBA" id="ARBA00022553"/>
    </source>
</evidence>
<dbReference type="PANTHER" id="PTHR43547:SF2">
    <property type="entry name" value="HYBRID SIGNAL TRANSDUCTION HISTIDINE KINASE C"/>
    <property type="match status" value="1"/>
</dbReference>
<dbReference type="PANTHER" id="PTHR43547">
    <property type="entry name" value="TWO-COMPONENT HISTIDINE KINASE"/>
    <property type="match status" value="1"/>
</dbReference>
<dbReference type="InterPro" id="IPR005467">
    <property type="entry name" value="His_kinase_dom"/>
</dbReference>
<keyword evidence="6" id="KW-1185">Reference proteome</keyword>
<accession>A0A366H452</accession>
<keyword evidence="5" id="KW-0808">Transferase</keyword>
<dbReference type="OrthoDB" id="506182at2"/>
<dbReference type="RefSeq" id="WP_113961874.1">
    <property type="nucleotide sequence ID" value="NZ_QNRR01000016.1"/>
</dbReference>
<dbReference type="GO" id="GO:0000155">
    <property type="term" value="F:phosphorelay sensor kinase activity"/>
    <property type="evidence" value="ECO:0007669"/>
    <property type="project" value="TreeGrafter"/>
</dbReference>
<keyword evidence="5" id="KW-0418">Kinase</keyword>
<keyword evidence="3" id="KW-0597">Phosphoprotein</keyword>
<comment type="caution">
    <text evidence="5">The sequence shown here is derived from an EMBL/GenBank/DDBJ whole genome shotgun (WGS) entry which is preliminary data.</text>
</comment>
<proteinExistence type="predicted"/>
<protein>
    <recommendedName>
        <fullName evidence="2">histidine kinase</fullName>
        <ecNumber evidence="2">2.7.13.3</ecNumber>
    </recommendedName>
</protein>
<dbReference type="PRINTS" id="PR00344">
    <property type="entry name" value="BCTRLSENSOR"/>
</dbReference>
<evidence type="ECO:0000313" key="5">
    <source>
        <dbReference type="EMBL" id="RBP36645.1"/>
    </source>
</evidence>
<evidence type="ECO:0000256" key="1">
    <source>
        <dbReference type="ARBA" id="ARBA00000085"/>
    </source>
</evidence>
<dbReference type="Pfam" id="PF02518">
    <property type="entry name" value="HATPase_c"/>
    <property type="match status" value="1"/>
</dbReference>
<gene>
    <name evidence="5" type="ORF">DES53_11684</name>
</gene>
<dbReference type="AlphaFoldDB" id="A0A366H452"/>
<dbReference type="InterPro" id="IPR003594">
    <property type="entry name" value="HATPase_dom"/>
</dbReference>